<dbReference type="PANTHER" id="PTHR42861">
    <property type="entry name" value="CALCIUM-TRANSPORTING ATPASE"/>
    <property type="match status" value="1"/>
</dbReference>
<evidence type="ECO:0000256" key="11">
    <source>
        <dbReference type="ARBA" id="ARBA00022989"/>
    </source>
</evidence>
<evidence type="ECO:0000256" key="10">
    <source>
        <dbReference type="ARBA" id="ARBA00022967"/>
    </source>
</evidence>
<dbReference type="InterPro" id="IPR008250">
    <property type="entry name" value="ATPase_P-typ_transduc_dom_A_sf"/>
</dbReference>
<dbReference type="RefSeq" id="WP_152752787.1">
    <property type="nucleotide sequence ID" value="NZ_SPSE01000033.1"/>
</dbReference>
<dbReference type="GO" id="GO:0016887">
    <property type="term" value="F:ATP hydrolysis activity"/>
    <property type="evidence" value="ECO:0007669"/>
    <property type="project" value="InterPro"/>
</dbReference>
<feature type="domain" description="Cation-transporting P-type ATPase N-terminal" evidence="15">
    <location>
        <begin position="14"/>
        <end position="79"/>
    </location>
</feature>
<evidence type="ECO:0000313" key="16">
    <source>
        <dbReference type="EMBL" id="MPQ63167.1"/>
    </source>
</evidence>
<comment type="similarity">
    <text evidence="2">Belongs to the cation transport ATPase (P-type) (TC 3.A.3) family. Type IIA subfamily.</text>
</comment>
<gene>
    <name evidence="16" type="ORF">E4V82_13730</name>
</gene>
<dbReference type="Gene3D" id="3.40.50.1000">
    <property type="entry name" value="HAD superfamily/HAD-like"/>
    <property type="match status" value="1"/>
</dbReference>
<dbReference type="Gene3D" id="1.20.1110.10">
    <property type="entry name" value="Calcium-transporting ATPase, transmembrane domain"/>
    <property type="match status" value="1"/>
</dbReference>
<protein>
    <recommendedName>
        <fullName evidence="3">P-type Ca(2+) transporter</fullName>
        <ecNumber evidence="3">7.2.2.10</ecNumber>
    </recommendedName>
</protein>
<dbReference type="GO" id="GO:0016020">
    <property type="term" value="C:membrane"/>
    <property type="evidence" value="ECO:0007669"/>
    <property type="project" value="UniProtKB-SubCell"/>
</dbReference>
<dbReference type="SUPFAM" id="SSF81653">
    <property type="entry name" value="Calcium ATPase, transduction domain A"/>
    <property type="match status" value="1"/>
</dbReference>
<dbReference type="Gene3D" id="2.70.150.10">
    <property type="entry name" value="Calcium-transporting ATPase, cytoplasmic transduction domain A"/>
    <property type="match status" value="1"/>
</dbReference>
<proteinExistence type="inferred from homology"/>
<dbReference type="Proteomes" id="UP000342249">
    <property type="component" value="Unassembled WGS sequence"/>
</dbReference>
<dbReference type="AlphaFoldDB" id="A0A5N7IQC7"/>
<dbReference type="NCBIfam" id="TIGR01517">
    <property type="entry name" value="ATPase-IIB_Ca"/>
    <property type="match status" value="1"/>
</dbReference>
<dbReference type="SFLD" id="SFLDS00003">
    <property type="entry name" value="Haloacid_Dehalogenase"/>
    <property type="match status" value="1"/>
</dbReference>
<dbReference type="InterPro" id="IPR059000">
    <property type="entry name" value="ATPase_P-type_domA"/>
</dbReference>
<keyword evidence="6" id="KW-0547">Nucleotide-binding</keyword>
<reference evidence="16 17" key="1">
    <citation type="journal article" date="2019" name="Lett. Appl. Microbiol.">
        <title>A case of 'blown pack' spoilage of vacuum-packaged pork likely associated with Clostridium estertheticum in Canada.</title>
        <authorList>
            <person name="Zhang P."/>
            <person name="Ward P."/>
            <person name="McMullen L.M."/>
            <person name="Yang X."/>
        </authorList>
    </citation>
    <scope>NUCLEOTIDE SEQUENCE [LARGE SCALE GENOMIC DNA]</scope>
    <source>
        <strain evidence="16 17">MA19</strain>
    </source>
</reference>
<dbReference type="InterPro" id="IPR006068">
    <property type="entry name" value="ATPase_P-typ_cation-transptr_C"/>
</dbReference>
<dbReference type="Pfam" id="PF13246">
    <property type="entry name" value="Cation_ATPase"/>
    <property type="match status" value="1"/>
</dbReference>
<dbReference type="Gene3D" id="3.40.1110.10">
    <property type="entry name" value="Calcium-transporting ATPase, cytoplasmic domain N"/>
    <property type="match status" value="1"/>
</dbReference>
<evidence type="ECO:0000256" key="9">
    <source>
        <dbReference type="ARBA" id="ARBA00022842"/>
    </source>
</evidence>
<dbReference type="GO" id="GO:0005388">
    <property type="term" value="F:P-type calcium transporter activity"/>
    <property type="evidence" value="ECO:0007669"/>
    <property type="project" value="UniProtKB-EC"/>
</dbReference>
<dbReference type="GO" id="GO:0005524">
    <property type="term" value="F:ATP binding"/>
    <property type="evidence" value="ECO:0007669"/>
    <property type="project" value="UniProtKB-KW"/>
</dbReference>
<dbReference type="InterPro" id="IPR044492">
    <property type="entry name" value="P_typ_ATPase_HD_dom"/>
</dbReference>
<evidence type="ECO:0000256" key="6">
    <source>
        <dbReference type="ARBA" id="ARBA00022741"/>
    </source>
</evidence>
<evidence type="ECO:0000256" key="13">
    <source>
        <dbReference type="ARBA" id="ARBA00048694"/>
    </source>
</evidence>
<dbReference type="PRINTS" id="PR00120">
    <property type="entry name" value="HATPASE"/>
</dbReference>
<feature type="transmembrane region" description="Helical" evidence="14">
    <location>
        <begin position="837"/>
        <end position="860"/>
    </location>
</feature>
<keyword evidence="4" id="KW-0406">Ion transport</keyword>
<feature type="transmembrane region" description="Helical" evidence="14">
    <location>
        <begin position="664"/>
        <end position="686"/>
    </location>
</feature>
<keyword evidence="5 14" id="KW-0812">Transmembrane</keyword>
<dbReference type="SUPFAM" id="SSF81665">
    <property type="entry name" value="Calcium ATPase, transmembrane domain M"/>
    <property type="match status" value="1"/>
</dbReference>
<dbReference type="PRINTS" id="PR00119">
    <property type="entry name" value="CATATPASE"/>
</dbReference>
<evidence type="ECO:0000256" key="4">
    <source>
        <dbReference type="ARBA" id="ARBA00022568"/>
    </source>
</evidence>
<dbReference type="PROSITE" id="PS00154">
    <property type="entry name" value="ATPASE_E1_E2"/>
    <property type="match status" value="1"/>
</dbReference>
<dbReference type="NCBIfam" id="TIGR01494">
    <property type="entry name" value="ATPase_P-type"/>
    <property type="match status" value="2"/>
</dbReference>
<keyword evidence="11 14" id="KW-1133">Transmembrane helix</keyword>
<evidence type="ECO:0000259" key="15">
    <source>
        <dbReference type="SMART" id="SM00831"/>
    </source>
</evidence>
<dbReference type="SUPFAM" id="SSF81660">
    <property type="entry name" value="Metal cation-transporting ATPase, ATP-binding domain N"/>
    <property type="match status" value="1"/>
</dbReference>
<keyword evidence="4" id="KW-0813">Transport</keyword>
<evidence type="ECO:0000313" key="17">
    <source>
        <dbReference type="Proteomes" id="UP000342249"/>
    </source>
</evidence>
<evidence type="ECO:0000256" key="7">
    <source>
        <dbReference type="ARBA" id="ARBA00022837"/>
    </source>
</evidence>
<dbReference type="SFLD" id="SFLDG00002">
    <property type="entry name" value="C1.7:_P-type_atpase_like"/>
    <property type="match status" value="1"/>
</dbReference>
<dbReference type="InterPro" id="IPR036412">
    <property type="entry name" value="HAD-like_sf"/>
</dbReference>
<evidence type="ECO:0000256" key="8">
    <source>
        <dbReference type="ARBA" id="ARBA00022840"/>
    </source>
</evidence>
<dbReference type="FunFam" id="1.20.1110.10:FF:000065">
    <property type="entry name" value="Sarcoplasmic/endoplasmic reticulum calcium ATPase 1"/>
    <property type="match status" value="1"/>
</dbReference>
<accession>A0A5N7IQC7</accession>
<feature type="transmembrane region" description="Helical" evidence="14">
    <location>
        <begin position="263"/>
        <end position="289"/>
    </location>
</feature>
<evidence type="ECO:0000256" key="2">
    <source>
        <dbReference type="ARBA" id="ARBA00005675"/>
    </source>
</evidence>
<evidence type="ECO:0000256" key="1">
    <source>
        <dbReference type="ARBA" id="ARBA00004141"/>
    </source>
</evidence>
<dbReference type="FunFam" id="3.40.50.1000:FF:000028">
    <property type="entry name" value="Calcium-transporting P-type ATPase, putative"/>
    <property type="match status" value="1"/>
</dbReference>
<feature type="transmembrane region" description="Helical" evidence="14">
    <location>
        <begin position="52"/>
        <end position="77"/>
    </location>
</feature>
<dbReference type="InterPro" id="IPR004014">
    <property type="entry name" value="ATPase_P-typ_cation-transptr_N"/>
</dbReference>
<dbReference type="InterPro" id="IPR001757">
    <property type="entry name" value="P_typ_ATPase"/>
</dbReference>
<dbReference type="Pfam" id="PF00690">
    <property type="entry name" value="Cation_ATPase_N"/>
    <property type="match status" value="1"/>
</dbReference>
<dbReference type="InterPro" id="IPR023298">
    <property type="entry name" value="ATPase_P-typ_TM_dom_sf"/>
</dbReference>
<feature type="transmembrane region" description="Helical" evidence="14">
    <location>
        <begin position="804"/>
        <end position="825"/>
    </location>
</feature>
<keyword evidence="7" id="KW-0106">Calcium</keyword>
<keyword evidence="8" id="KW-0067">ATP-binding</keyword>
<dbReference type="InterPro" id="IPR018303">
    <property type="entry name" value="ATPase_P-typ_P_site"/>
</dbReference>
<dbReference type="SMART" id="SM00831">
    <property type="entry name" value="Cation_ATPase_N"/>
    <property type="match status" value="1"/>
</dbReference>
<keyword evidence="9" id="KW-0460">Magnesium</keyword>
<dbReference type="InterPro" id="IPR023214">
    <property type="entry name" value="HAD_sf"/>
</dbReference>
<evidence type="ECO:0000256" key="5">
    <source>
        <dbReference type="ARBA" id="ARBA00022692"/>
    </source>
</evidence>
<sequence length="864" mass="95354">MSNNNAKDKNKSSGLGYDSITSSKGLTNADAESRLKKYGFNKLESKKKISALQIFISQFNDFITWILIVATVLSGLMGEKADAITIFIIVIMNGILGFIQEFKTEKSLEALSKLAAPTAKVVRNGGILVIDAIYLVPGDLVILESGDRIPADCILNECNNIMLDESLLTGESAGVSKSASSKENTIYMGTIILTGKAKAKVIATGMSTEMGKIADMLHSIDNERSPLKERLAHLGKILVILCIIICFVVTFMGIWRGQDKYEMFLLGVSLAVAAIPEGLTAIVTVALALGVSRMLKRNALVRKLPAVETLGCTSVICTDKTGTLTENNMTVKAFYFDGQIYNVDNDKIPLNLMMKKAYTYCNDCNYDFSERNIEKCLFGDPTETALIKGFFNNSKDLQEFLNKARRVYEIAFNSTRKIMSVIVKEDGREVCYVKGAPERVIEKCNYILIDGLIQPMLPVYKNKLMRSVEAMSNKALRCMACAYKVTGIVHNDDLESNLIFIGVAGIIDPPRKEVKDAVIKCKIAGIRPIMITGDHKNTAYAIGKDLEICKSPEEVITGDELDKLSDKELDKNIDNLKIFARVSPKHKLRIVKAFKHKNYIVAMTGDGVNDAPAIKEADIGIAMGISGTDVTKEASSMILLDDNFATIVSAVEEGRVIYNNIRKFIRYLLSCNLGEVLTMFLASLFYLENPLLPIQILFVNLVTDGLPAIALGVDPADTDIMLEKPRGKNESVFSRGLTEKIIIRGCLIGVCTILSFIGGKYYGMSIEACRTLALGTLVLSQLIHVFECRSEKHSLFEINPFTNMYLLGAVSISVIMLLSIVYIPFLQSVFHTIPLNLGQWLIVLFFSGIISFINSLYLYLTNKH</sequence>
<evidence type="ECO:0000256" key="14">
    <source>
        <dbReference type="SAM" id="Phobius"/>
    </source>
</evidence>
<feature type="transmembrane region" description="Helical" evidence="14">
    <location>
        <begin position="741"/>
        <end position="758"/>
    </location>
</feature>
<dbReference type="Pfam" id="PF00122">
    <property type="entry name" value="E1-E2_ATPase"/>
    <property type="match status" value="1"/>
</dbReference>
<evidence type="ECO:0000256" key="12">
    <source>
        <dbReference type="ARBA" id="ARBA00023136"/>
    </source>
</evidence>
<organism evidence="16 17">
    <name type="scientific">Clostridium estertheticum</name>
    <dbReference type="NCBI Taxonomy" id="238834"/>
    <lineage>
        <taxon>Bacteria</taxon>
        <taxon>Bacillati</taxon>
        <taxon>Bacillota</taxon>
        <taxon>Clostridia</taxon>
        <taxon>Eubacteriales</taxon>
        <taxon>Clostridiaceae</taxon>
        <taxon>Clostridium</taxon>
    </lineage>
</organism>
<feature type="transmembrane region" description="Helical" evidence="14">
    <location>
        <begin position="83"/>
        <end position="99"/>
    </location>
</feature>
<dbReference type="SFLD" id="SFLDF00027">
    <property type="entry name" value="p-type_atpase"/>
    <property type="match status" value="1"/>
</dbReference>
<dbReference type="SUPFAM" id="SSF56784">
    <property type="entry name" value="HAD-like"/>
    <property type="match status" value="1"/>
</dbReference>
<comment type="catalytic activity">
    <reaction evidence="13">
        <text>Ca(2+)(in) + ATP + H2O = Ca(2+)(out) + ADP + phosphate + H(+)</text>
        <dbReference type="Rhea" id="RHEA:18105"/>
        <dbReference type="ChEBI" id="CHEBI:15377"/>
        <dbReference type="ChEBI" id="CHEBI:15378"/>
        <dbReference type="ChEBI" id="CHEBI:29108"/>
        <dbReference type="ChEBI" id="CHEBI:30616"/>
        <dbReference type="ChEBI" id="CHEBI:43474"/>
        <dbReference type="ChEBI" id="CHEBI:456216"/>
        <dbReference type="EC" id="7.2.2.10"/>
    </reaction>
</comment>
<dbReference type="EC" id="7.2.2.10" evidence="3"/>
<dbReference type="InterPro" id="IPR023299">
    <property type="entry name" value="ATPase_P-typ_cyto_dom_N"/>
</dbReference>
<keyword evidence="4" id="KW-0109">Calcium transport</keyword>
<dbReference type="InterPro" id="IPR006408">
    <property type="entry name" value="P-type_ATPase_IIB"/>
</dbReference>
<name>A0A5N7IQC7_9CLOT</name>
<feature type="transmembrane region" description="Helical" evidence="14">
    <location>
        <begin position="237"/>
        <end position="257"/>
    </location>
</feature>
<dbReference type="Pfam" id="PF00689">
    <property type="entry name" value="Cation_ATPase_C"/>
    <property type="match status" value="1"/>
</dbReference>
<evidence type="ECO:0000256" key="3">
    <source>
        <dbReference type="ARBA" id="ARBA00012790"/>
    </source>
</evidence>
<keyword evidence="10" id="KW-1278">Translocase</keyword>
<dbReference type="EMBL" id="SPSF01000032">
    <property type="protein sequence ID" value="MPQ63167.1"/>
    <property type="molecule type" value="Genomic_DNA"/>
</dbReference>
<comment type="subcellular location">
    <subcellularLocation>
        <location evidence="1">Membrane</location>
        <topology evidence="1">Multi-pass membrane protein</topology>
    </subcellularLocation>
</comment>
<comment type="caution">
    <text evidence="16">The sequence shown here is derived from an EMBL/GenBank/DDBJ whole genome shotgun (WGS) entry which is preliminary data.</text>
</comment>
<keyword evidence="12 14" id="KW-0472">Membrane</keyword>